<protein>
    <submittedName>
        <fullName evidence="1">Transcriptional regulator</fullName>
    </submittedName>
</protein>
<dbReference type="SUPFAM" id="SSF54913">
    <property type="entry name" value="GlnB-like"/>
    <property type="match status" value="1"/>
</dbReference>
<dbReference type="GO" id="GO:0006808">
    <property type="term" value="P:regulation of nitrogen utilization"/>
    <property type="evidence" value="ECO:0007669"/>
    <property type="project" value="InterPro"/>
</dbReference>
<comment type="caution">
    <text evidence="1">The sequence shown here is derived from an EMBL/GenBank/DDBJ whole genome shotgun (WGS) entry which is preliminary data.</text>
</comment>
<organism evidence="1 2">
    <name type="scientific">Brunnivagina elsteri CCALA 953</name>
    <dbReference type="NCBI Taxonomy" id="987040"/>
    <lineage>
        <taxon>Bacteria</taxon>
        <taxon>Bacillati</taxon>
        <taxon>Cyanobacteriota</taxon>
        <taxon>Cyanophyceae</taxon>
        <taxon>Nostocales</taxon>
        <taxon>Calotrichaceae</taxon>
        <taxon>Brunnivagina</taxon>
    </lineage>
</organism>
<dbReference type="InterPro" id="IPR015867">
    <property type="entry name" value="N-reg_PII/ATP_PRibTrfase_C"/>
</dbReference>
<proteinExistence type="predicted"/>
<dbReference type="OrthoDB" id="281081at2"/>
<sequence length="82" mass="8867">LQQVTNLLDKAGISGYSVIKDVTGSGDRGIVINDLPTEALTNVYILSVCHQEKEEEVVKAITPILKKYGGICIVSDAKWVAH</sequence>
<dbReference type="Proteomes" id="UP000218238">
    <property type="component" value="Unassembled WGS sequence"/>
</dbReference>
<dbReference type="GO" id="GO:0030234">
    <property type="term" value="F:enzyme regulator activity"/>
    <property type="evidence" value="ECO:0007669"/>
    <property type="project" value="InterPro"/>
</dbReference>
<evidence type="ECO:0000313" key="1">
    <source>
        <dbReference type="EMBL" id="PAX47330.1"/>
    </source>
</evidence>
<evidence type="ECO:0000313" key="2">
    <source>
        <dbReference type="Proteomes" id="UP000218238"/>
    </source>
</evidence>
<accession>A0A2A2TAJ7</accession>
<dbReference type="Gene3D" id="3.30.70.120">
    <property type="match status" value="1"/>
</dbReference>
<dbReference type="InterPro" id="IPR011322">
    <property type="entry name" value="N-reg_PII-like_a/b"/>
</dbReference>
<keyword evidence="2" id="KW-1185">Reference proteome</keyword>
<gene>
    <name evidence="1" type="ORF">CK510_28745</name>
</gene>
<dbReference type="Pfam" id="PF00543">
    <property type="entry name" value="P-II"/>
    <property type="match status" value="1"/>
</dbReference>
<reference evidence="1 2" key="1">
    <citation type="submission" date="2017-08" db="EMBL/GenBank/DDBJ databases">
        <title>Draft genome sequence of filamentous cyanobacterium Calothrix elsteri CCALA 953.</title>
        <authorList>
            <person name="Gagunashvili A.N."/>
            <person name="Elster J."/>
            <person name="Andresson O.S."/>
        </authorList>
    </citation>
    <scope>NUCLEOTIDE SEQUENCE [LARGE SCALE GENOMIC DNA]</scope>
    <source>
        <strain evidence="1 2">CCALA 953</strain>
    </source>
</reference>
<dbReference type="AlphaFoldDB" id="A0A2A2TAJ7"/>
<dbReference type="RefSeq" id="WP_095724885.1">
    <property type="nucleotide sequence ID" value="NZ_NTFS01000588.1"/>
</dbReference>
<name>A0A2A2TAJ7_9CYAN</name>
<dbReference type="InterPro" id="IPR002187">
    <property type="entry name" value="N-reg_PII"/>
</dbReference>
<dbReference type="EMBL" id="NTFS01000588">
    <property type="protein sequence ID" value="PAX47330.1"/>
    <property type="molecule type" value="Genomic_DNA"/>
</dbReference>
<feature type="non-terminal residue" evidence="1">
    <location>
        <position position="1"/>
    </location>
</feature>